<proteinExistence type="predicted"/>
<evidence type="ECO:0000313" key="3">
    <source>
        <dbReference type="Proteomes" id="UP001642360"/>
    </source>
</evidence>
<reference evidence="2 3" key="1">
    <citation type="submission" date="2024-02" db="EMBL/GenBank/DDBJ databases">
        <authorList>
            <person name="Vignale AGUSTIN F."/>
            <person name="Sosa J E."/>
            <person name="Modenutti C."/>
        </authorList>
    </citation>
    <scope>NUCLEOTIDE SEQUENCE [LARGE SCALE GENOMIC DNA]</scope>
</reference>
<protein>
    <submittedName>
        <fullName evidence="2">Uncharacterized protein</fullName>
    </submittedName>
</protein>
<evidence type="ECO:0000256" key="1">
    <source>
        <dbReference type="SAM" id="MobiDB-lite"/>
    </source>
</evidence>
<dbReference type="Proteomes" id="UP001642360">
    <property type="component" value="Unassembled WGS sequence"/>
</dbReference>
<organism evidence="2 3">
    <name type="scientific">Ilex paraguariensis</name>
    <name type="common">yerba mate</name>
    <dbReference type="NCBI Taxonomy" id="185542"/>
    <lineage>
        <taxon>Eukaryota</taxon>
        <taxon>Viridiplantae</taxon>
        <taxon>Streptophyta</taxon>
        <taxon>Embryophyta</taxon>
        <taxon>Tracheophyta</taxon>
        <taxon>Spermatophyta</taxon>
        <taxon>Magnoliopsida</taxon>
        <taxon>eudicotyledons</taxon>
        <taxon>Gunneridae</taxon>
        <taxon>Pentapetalae</taxon>
        <taxon>asterids</taxon>
        <taxon>campanulids</taxon>
        <taxon>Aquifoliales</taxon>
        <taxon>Aquifoliaceae</taxon>
        <taxon>Ilex</taxon>
    </lineage>
</organism>
<sequence>MFFSIFIFKLETNPNTSIIFSKFLNFSSSPKEKKIVSSTNCKWDTKMLSLVMTKPSTKLVFHPSPLTYSTHPPPKRTRMVTRDPRSNSSRSFKLTPRFSI</sequence>
<keyword evidence="3" id="KW-1185">Reference proteome</keyword>
<evidence type="ECO:0000313" key="2">
    <source>
        <dbReference type="EMBL" id="CAK9170138.1"/>
    </source>
</evidence>
<feature type="region of interest" description="Disordered" evidence="1">
    <location>
        <begin position="65"/>
        <end position="100"/>
    </location>
</feature>
<gene>
    <name evidence="2" type="ORF">ILEXP_LOCUS39624</name>
</gene>
<comment type="caution">
    <text evidence="2">The sequence shown here is derived from an EMBL/GenBank/DDBJ whole genome shotgun (WGS) entry which is preliminary data.</text>
</comment>
<name>A0ABC8TL05_9AQUA</name>
<dbReference type="AlphaFoldDB" id="A0ABC8TL05"/>
<dbReference type="EMBL" id="CAUOFW020005436">
    <property type="protein sequence ID" value="CAK9170138.1"/>
    <property type="molecule type" value="Genomic_DNA"/>
</dbReference>
<accession>A0ABC8TL05</accession>